<dbReference type="EMBL" id="JACGWM010000001">
    <property type="protein sequence ID" value="KAL0396072.1"/>
    <property type="molecule type" value="Genomic_DNA"/>
</dbReference>
<reference evidence="2" key="2">
    <citation type="journal article" date="2024" name="Plant">
        <title>Genomic evolution and insights into agronomic trait innovations of Sesamum species.</title>
        <authorList>
            <person name="Miao H."/>
            <person name="Wang L."/>
            <person name="Qu L."/>
            <person name="Liu H."/>
            <person name="Sun Y."/>
            <person name="Le M."/>
            <person name="Wang Q."/>
            <person name="Wei S."/>
            <person name="Zheng Y."/>
            <person name="Lin W."/>
            <person name="Duan Y."/>
            <person name="Cao H."/>
            <person name="Xiong S."/>
            <person name="Wang X."/>
            <person name="Wei L."/>
            <person name="Li C."/>
            <person name="Ma Q."/>
            <person name="Ju M."/>
            <person name="Zhao R."/>
            <person name="Li G."/>
            <person name="Mu C."/>
            <person name="Tian Q."/>
            <person name="Mei H."/>
            <person name="Zhang T."/>
            <person name="Gao T."/>
            <person name="Zhang H."/>
        </authorList>
    </citation>
    <scope>NUCLEOTIDE SEQUENCE</scope>
    <source>
        <strain evidence="2">KEN8</strain>
    </source>
</reference>
<sequence length="164" mass="18896">MTAKQCRGKPAIRWRRNLCAIHLMQRHGGILTGYINFTVEPRNVRLGLCTDGFTPHGQYGHMMVILDPSNPKCLIDIYLEPLIEELQNLWMASGWSTRDAMGCPVCMEDTCAFYLQNGRKTCYFDCHRQFVPPDHPYRRNKKTFTKKPSRNDGCTSKIDGRIDP</sequence>
<dbReference type="InterPro" id="IPR004242">
    <property type="entry name" value="Transposase_21"/>
</dbReference>
<feature type="region of interest" description="Disordered" evidence="1">
    <location>
        <begin position="137"/>
        <end position="164"/>
    </location>
</feature>
<gene>
    <name evidence="2" type="ORF">Scaly_0055600</name>
</gene>
<dbReference type="Pfam" id="PF02992">
    <property type="entry name" value="Transposase_21"/>
    <property type="match status" value="1"/>
</dbReference>
<organism evidence="2">
    <name type="scientific">Sesamum calycinum</name>
    <dbReference type="NCBI Taxonomy" id="2727403"/>
    <lineage>
        <taxon>Eukaryota</taxon>
        <taxon>Viridiplantae</taxon>
        <taxon>Streptophyta</taxon>
        <taxon>Embryophyta</taxon>
        <taxon>Tracheophyta</taxon>
        <taxon>Spermatophyta</taxon>
        <taxon>Magnoliopsida</taxon>
        <taxon>eudicotyledons</taxon>
        <taxon>Gunneridae</taxon>
        <taxon>Pentapetalae</taxon>
        <taxon>asterids</taxon>
        <taxon>lamiids</taxon>
        <taxon>Lamiales</taxon>
        <taxon>Pedaliaceae</taxon>
        <taxon>Sesamum</taxon>
    </lineage>
</organism>
<comment type="caution">
    <text evidence="2">The sequence shown here is derived from an EMBL/GenBank/DDBJ whole genome shotgun (WGS) entry which is preliminary data.</text>
</comment>
<evidence type="ECO:0000256" key="1">
    <source>
        <dbReference type="SAM" id="MobiDB-lite"/>
    </source>
</evidence>
<proteinExistence type="predicted"/>
<reference evidence="2" key="1">
    <citation type="submission" date="2020-06" db="EMBL/GenBank/DDBJ databases">
        <authorList>
            <person name="Li T."/>
            <person name="Hu X."/>
            <person name="Zhang T."/>
            <person name="Song X."/>
            <person name="Zhang H."/>
            <person name="Dai N."/>
            <person name="Sheng W."/>
            <person name="Hou X."/>
            <person name="Wei L."/>
        </authorList>
    </citation>
    <scope>NUCLEOTIDE SEQUENCE</scope>
    <source>
        <strain evidence="2">KEN8</strain>
        <tissue evidence="2">Leaf</tissue>
    </source>
</reference>
<feature type="compositionally biased region" description="Basic residues" evidence="1">
    <location>
        <begin position="138"/>
        <end position="148"/>
    </location>
</feature>
<dbReference type="AlphaFoldDB" id="A0AAW2SUX9"/>
<dbReference type="PANTHER" id="PTHR10775:SF185">
    <property type="entry name" value="OS08G0208400 PROTEIN"/>
    <property type="match status" value="1"/>
</dbReference>
<protein>
    <submittedName>
        <fullName evidence="2">Uncharacterized protein</fullName>
    </submittedName>
</protein>
<accession>A0AAW2SUX9</accession>
<name>A0AAW2SUX9_9LAMI</name>
<evidence type="ECO:0000313" key="2">
    <source>
        <dbReference type="EMBL" id="KAL0396072.1"/>
    </source>
</evidence>
<dbReference type="PANTHER" id="PTHR10775">
    <property type="entry name" value="OS08G0208400 PROTEIN"/>
    <property type="match status" value="1"/>
</dbReference>